<dbReference type="Gene3D" id="2.30.30.190">
    <property type="entry name" value="CAP Gly-rich-like domain"/>
    <property type="match status" value="1"/>
</dbReference>
<dbReference type="CDD" id="cd03448">
    <property type="entry name" value="HDE_HSD"/>
    <property type="match status" value="1"/>
</dbReference>
<dbReference type="GO" id="GO:0004300">
    <property type="term" value="F:enoyl-CoA hydratase activity"/>
    <property type="evidence" value="ECO:0007669"/>
    <property type="project" value="TreeGrafter"/>
</dbReference>
<evidence type="ECO:0000256" key="1">
    <source>
        <dbReference type="SAM" id="MobiDB-lite"/>
    </source>
</evidence>
<dbReference type="EMBL" id="JAULSY010000044">
    <property type="protein sequence ID" value="KAK0669353.1"/>
    <property type="molecule type" value="Genomic_DNA"/>
</dbReference>
<dbReference type="SUPFAM" id="SSF54637">
    <property type="entry name" value="Thioesterase/thiol ester dehydrase-isomerase"/>
    <property type="match status" value="2"/>
</dbReference>
<feature type="compositionally biased region" description="Low complexity" evidence="1">
    <location>
        <begin position="673"/>
        <end position="696"/>
    </location>
</feature>
<feature type="compositionally biased region" description="Acidic residues" evidence="1">
    <location>
        <begin position="854"/>
        <end position="868"/>
    </location>
</feature>
<comment type="caution">
    <text evidence="3">The sequence shown here is derived from an EMBL/GenBank/DDBJ whole genome shotgun (WGS) entry which is preliminary data.</text>
</comment>
<dbReference type="GO" id="GO:0003857">
    <property type="term" value="F:(3S)-3-hydroxyacyl-CoA dehydrogenase (NAD+) activity"/>
    <property type="evidence" value="ECO:0007669"/>
    <property type="project" value="TreeGrafter"/>
</dbReference>
<reference evidence="3" key="1">
    <citation type="submission" date="2023-06" db="EMBL/GenBank/DDBJ databases">
        <title>Genome-scale phylogeny and comparative genomics of the fungal order Sordariales.</title>
        <authorList>
            <consortium name="Lawrence Berkeley National Laboratory"/>
            <person name="Hensen N."/>
            <person name="Bonometti L."/>
            <person name="Westerberg I."/>
            <person name="Brannstrom I.O."/>
            <person name="Guillou S."/>
            <person name="Cros-Aarteil S."/>
            <person name="Calhoun S."/>
            <person name="Haridas S."/>
            <person name="Kuo A."/>
            <person name="Mondo S."/>
            <person name="Pangilinan J."/>
            <person name="Riley R."/>
            <person name="Labutti K."/>
            <person name="Andreopoulos B."/>
            <person name="Lipzen A."/>
            <person name="Chen C."/>
            <person name="Yanf M."/>
            <person name="Daum C."/>
            <person name="Ng V."/>
            <person name="Clum A."/>
            <person name="Steindorff A."/>
            <person name="Ohm R."/>
            <person name="Martin F."/>
            <person name="Silar P."/>
            <person name="Natvig D."/>
            <person name="Lalanne C."/>
            <person name="Gautier V."/>
            <person name="Ament-Velasquez S.L."/>
            <person name="Kruys A."/>
            <person name="Hutchinson M.I."/>
            <person name="Powell A.J."/>
            <person name="Barry K."/>
            <person name="Miller A.N."/>
            <person name="Grigoriev I.V."/>
            <person name="Debuchy R."/>
            <person name="Gladieux P."/>
            <person name="Thoren M.H."/>
            <person name="Johannesson H."/>
        </authorList>
    </citation>
    <scope>NUCLEOTIDE SEQUENCE</scope>
    <source>
        <strain evidence="3">CBS 307.81</strain>
    </source>
</reference>
<dbReference type="InterPro" id="IPR054357">
    <property type="entry name" value="MFE-2_N"/>
</dbReference>
<evidence type="ECO:0000259" key="2">
    <source>
        <dbReference type="PROSITE" id="PS50245"/>
    </source>
</evidence>
<accession>A0AA40DD53</accession>
<dbReference type="InterPro" id="IPR029069">
    <property type="entry name" value="HotDog_dom_sf"/>
</dbReference>
<dbReference type="InterPro" id="IPR036859">
    <property type="entry name" value="CAP-Gly_dom_sf"/>
</dbReference>
<dbReference type="SUPFAM" id="SSF52058">
    <property type="entry name" value="L domain-like"/>
    <property type="match status" value="1"/>
</dbReference>
<dbReference type="Pfam" id="PF01575">
    <property type="entry name" value="MaoC_dehydratas"/>
    <property type="match status" value="1"/>
</dbReference>
<dbReference type="GO" id="GO:0044594">
    <property type="term" value="F:17-beta-hydroxysteroid dehydrogenase (NAD+) activity"/>
    <property type="evidence" value="ECO:0007669"/>
    <property type="project" value="TreeGrafter"/>
</dbReference>
<feature type="region of interest" description="Disordered" evidence="1">
    <location>
        <begin position="666"/>
        <end position="696"/>
    </location>
</feature>
<dbReference type="SMART" id="SM01052">
    <property type="entry name" value="CAP_GLY"/>
    <property type="match status" value="1"/>
</dbReference>
<keyword evidence="4" id="KW-1185">Reference proteome</keyword>
<feature type="domain" description="CAP-Gly" evidence="2">
    <location>
        <begin position="332"/>
        <end position="378"/>
    </location>
</feature>
<proteinExistence type="predicted"/>
<dbReference type="InterPro" id="IPR002539">
    <property type="entry name" value="MaoC-like_dom"/>
</dbReference>
<dbReference type="Pfam" id="PF01302">
    <property type="entry name" value="CAP_GLY"/>
    <property type="match status" value="1"/>
</dbReference>
<dbReference type="PANTHER" id="PTHR13078:SF57">
    <property type="entry name" value="DEHYDRATASE, PUTATIVE (AFU_ORTHOLOGUE AFUA_5G00640)-RELATED"/>
    <property type="match status" value="1"/>
</dbReference>
<dbReference type="PANTHER" id="PTHR13078">
    <property type="entry name" value="PEROXISOMAL MULTIFUNCTIONAL ENZYME TYPE 2-RELATED"/>
    <property type="match status" value="1"/>
</dbReference>
<dbReference type="Gene3D" id="3.10.129.10">
    <property type="entry name" value="Hotdog Thioesterase"/>
    <property type="match status" value="2"/>
</dbReference>
<gene>
    <name evidence="3" type="ORF">QBC41DRAFT_355880</name>
</gene>
<dbReference type="InterPro" id="IPR001611">
    <property type="entry name" value="Leu-rich_rpt"/>
</dbReference>
<evidence type="ECO:0000313" key="3">
    <source>
        <dbReference type="EMBL" id="KAK0669353.1"/>
    </source>
</evidence>
<sequence length="911" mass="101078">MSGPGVGFEYPSREVAWLKRDALLFANSIGCTSEELHFLYELDPNFAVFPTYPVILMFKETHPEVVDFYAAQKSVTIPDVPVFDPTRVVDGQRLLEFLKPLPTTSAGRKFEVRTKVLGVYDKGKPGTVVDTQTDLVDAATNESYARVTSSSFYVGQGNWGGPKGPATVNFPPPEGKKPDLVLENQTTNETPLLYRLNGDYNPLHAHPEPGAKMGFGGVIIHGLYSWNWACHGLLQHLGGSNPANFKEYQARFASPVRPGDKLILEAWKTGEFKGEWEEIRFVVKNNHGKVVLSNGRALIKTGAKGKFAKMTEATIGQRRSYDGALCTVRYIGEVAGTTGSWLGVEWDDPSRGKHDGQHKGVRYFTCKSQALTSASFVRPTRPVDPPQTFLSALQDKYAPPEEKQKAGQPAPRPIVFSGKVAEEVGFEKIRRQQAQLGELLYVILDSTKVATAYSDDEKAKGQQIGQVCPKIRELDLSRNLLEHFDPVVEICAELPLLRSLKVNWNRFRNVLEDKKLKSAGDAFKGVQELALEDTFLTWHDICHIASQFPALITLHAGSNQLSSLSPLPPSAPFTSNLVTLDLEFNQFTSLSDLAAISALTSLKSLILKKNKITTITTPTTSAPVFSPTLNYVDLSYNLISTWSFVDSLPSSFPGLTSLRFTHNPLYENPDLDTPGSTPAPQQQSTTTTTTTATSAAGGLGKTEEAYMLLVARLPPTLKTLNFSTITAADRSDAEMFYLSRITKQLASVPETEEHTVLAQHPKWKYLWDTYGEPTINRRQEVNPNFLEARLIDVKFWGCVFDAGEETKEVKIPKSFDIYAVKGIAGRLFGLRPWEVRLVWETGEWDPVGGFEVEQGGDGEESDEDDEGVEEAKEGDEKRGRWVKREVELKDGPRQFGYCVDGLQVTVRVEKR</sequence>
<dbReference type="Gene3D" id="3.80.10.10">
    <property type="entry name" value="Ribonuclease Inhibitor"/>
    <property type="match status" value="3"/>
</dbReference>
<evidence type="ECO:0000313" key="4">
    <source>
        <dbReference type="Proteomes" id="UP001174997"/>
    </source>
</evidence>
<dbReference type="InterPro" id="IPR032675">
    <property type="entry name" value="LRR_dom_sf"/>
</dbReference>
<dbReference type="InterPro" id="IPR000938">
    <property type="entry name" value="CAP-Gly_domain"/>
</dbReference>
<organism evidence="3 4">
    <name type="scientific">Cercophora samala</name>
    <dbReference type="NCBI Taxonomy" id="330535"/>
    <lineage>
        <taxon>Eukaryota</taxon>
        <taxon>Fungi</taxon>
        <taxon>Dikarya</taxon>
        <taxon>Ascomycota</taxon>
        <taxon>Pezizomycotina</taxon>
        <taxon>Sordariomycetes</taxon>
        <taxon>Sordariomycetidae</taxon>
        <taxon>Sordariales</taxon>
        <taxon>Lasiosphaeriaceae</taxon>
        <taxon>Cercophora</taxon>
    </lineage>
</organism>
<feature type="compositionally biased region" description="Basic and acidic residues" evidence="1">
    <location>
        <begin position="869"/>
        <end position="878"/>
    </location>
</feature>
<dbReference type="AlphaFoldDB" id="A0AA40DD53"/>
<dbReference type="SUPFAM" id="SSF74924">
    <property type="entry name" value="Cap-Gly domain"/>
    <property type="match status" value="1"/>
</dbReference>
<dbReference type="Pfam" id="PF22622">
    <property type="entry name" value="MFE-2_hydrat-2_N"/>
    <property type="match status" value="1"/>
</dbReference>
<dbReference type="GO" id="GO:0005777">
    <property type="term" value="C:peroxisome"/>
    <property type="evidence" value="ECO:0007669"/>
    <property type="project" value="TreeGrafter"/>
</dbReference>
<dbReference type="GO" id="GO:0006635">
    <property type="term" value="P:fatty acid beta-oxidation"/>
    <property type="evidence" value="ECO:0007669"/>
    <property type="project" value="TreeGrafter"/>
</dbReference>
<name>A0AA40DD53_9PEZI</name>
<dbReference type="PROSITE" id="PS50245">
    <property type="entry name" value="CAP_GLY_2"/>
    <property type="match status" value="1"/>
</dbReference>
<feature type="region of interest" description="Disordered" evidence="1">
    <location>
        <begin position="847"/>
        <end position="878"/>
    </location>
</feature>
<dbReference type="PROSITE" id="PS51450">
    <property type="entry name" value="LRR"/>
    <property type="match status" value="1"/>
</dbReference>
<protein>
    <submittedName>
        <fullName evidence="3">HotDog domain-containing protein</fullName>
    </submittedName>
</protein>
<dbReference type="Proteomes" id="UP001174997">
    <property type="component" value="Unassembled WGS sequence"/>
</dbReference>